<evidence type="ECO:0000259" key="4">
    <source>
        <dbReference type="PROSITE" id="PS50158"/>
    </source>
</evidence>
<dbReference type="SUPFAM" id="SSF57756">
    <property type="entry name" value="Retrovirus zinc finger-like domains"/>
    <property type="match status" value="1"/>
</dbReference>
<dbReference type="PROSITE" id="PS50158">
    <property type="entry name" value="ZF_CCHC"/>
    <property type="match status" value="1"/>
</dbReference>
<feature type="compositionally biased region" description="Basic and acidic residues" evidence="3">
    <location>
        <begin position="992"/>
        <end position="1011"/>
    </location>
</feature>
<gene>
    <name evidence="5" type="ORF">Tco_0728052</name>
</gene>
<dbReference type="EMBL" id="BQNB010010504">
    <property type="protein sequence ID" value="GJS78171.1"/>
    <property type="molecule type" value="Genomic_DNA"/>
</dbReference>
<dbReference type="PANTHER" id="PTHR11439:SF495">
    <property type="entry name" value="REVERSE TRANSCRIPTASE, RNA-DEPENDENT DNA POLYMERASE-RELATED"/>
    <property type="match status" value="1"/>
</dbReference>
<feature type="region of interest" description="Disordered" evidence="3">
    <location>
        <begin position="229"/>
        <end position="254"/>
    </location>
</feature>
<evidence type="ECO:0000256" key="3">
    <source>
        <dbReference type="SAM" id="MobiDB-lite"/>
    </source>
</evidence>
<dbReference type="Pfam" id="PF14223">
    <property type="entry name" value="Retrotran_gag_2"/>
    <property type="match status" value="1"/>
</dbReference>
<dbReference type="Gene3D" id="3.30.420.10">
    <property type="entry name" value="Ribonuclease H-like superfamily/Ribonuclease H"/>
    <property type="match status" value="1"/>
</dbReference>
<evidence type="ECO:0000313" key="6">
    <source>
        <dbReference type="Proteomes" id="UP001151760"/>
    </source>
</evidence>
<feature type="compositionally biased region" description="Polar residues" evidence="3">
    <location>
        <begin position="1012"/>
        <end position="1037"/>
    </location>
</feature>
<dbReference type="InterPro" id="IPR001878">
    <property type="entry name" value="Znf_CCHC"/>
</dbReference>
<organism evidence="5 6">
    <name type="scientific">Tanacetum coccineum</name>
    <dbReference type="NCBI Taxonomy" id="301880"/>
    <lineage>
        <taxon>Eukaryota</taxon>
        <taxon>Viridiplantae</taxon>
        <taxon>Streptophyta</taxon>
        <taxon>Embryophyta</taxon>
        <taxon>Tracheophyta</taxon>
        <taxon>Spermatophyta</taxon>
        <taxon>Magnoliopsida</taxon>
        <taxon>eudicotyledons</taxon>
        <taxon>Gunneridae</taxon>
        <taxon>Pentapetalae</taxon>
        <taxon>asterids</taxon>
        <taxon>campanulids</taxon>
        <taxon>Asterales</taxon>
        <taxon>Asteraceae</taxon>
        <taxon>Asteroideae</taxon>
        <taxon>Anthemideae</taxon>
        <taxon>Anthemidinae</taxon>
        <taxon>Tanacetum</taxon>
    </lineage>
</organism>
<dbReference type="InterPro" id="IPR013103">
    <property type="entry name" value="RVT_2"/>
</dbReference>
<dbReference type="CDD" id="cd09272">
    <property type="entry name" value="RNase_HI_RT_Ty1"/>
    <property type="match status" value="1"/>
</dbReference>
<dbReference type="InterPro" id="IPR012337">
    <property type="entry name" value="RNaseH-like_sf"/>
</dbReference>
<evidence type="ECO:0000313" key="5">
    <source>
        <dbReference type="EMBL" id="GJS78171.1"/>
    </source>
</evidence>
<keyword evidence="2" id="KW-0175">Coiled coil</keyword>
<feature type="region of interest" description="Disordered" evidence="3">
    <location>
        <begin position="956"/>
        <end position="1063"/>
    </location>
</feature>
<name>A0ABQ4YL43_9ASTR</name>
<feature type="coiled-coil region" evidence="2">
    <location>
        <begin position="499"/>
        <end position="533"/>
    </location>
</feature>
<comment type="caution">
    <text evidence="5">The sequence shown here is derived from an EMBL/GenBank/DDBJ whole genome shotgun (WGS) entry which is preliminary data.</text>
</comment>
<dbReference type="Proteomes" id="UP001151760">
    <property type="component" value="Unassembled WGS sequence"/>
</dbReference>
<evidence type="ECO:0000256" key="1">
    <source>
        <dbReference type="PROSITE-ProRule" id="PRU00047"/>
    </source>
</evidence>
<feature type="region of interest" description="Disordered" evidence="3">
    <location>
        <begin position="1668"/>
        <end position="1694"/>
    </location>
</feature>
<dbReference type="InterPro" id="IPR036397">
    <property type="entry name" value="RNaseH_sf"/>
</dbReference>
<dbReference type="SUPFAM" id="SSF53098">
    <property type="entry name" value="Ribonuclease H-like"/>
    <property type="match status" value="1"/>
</dbReference>
<keyword evidence="1" id="KW-0862">Zinc</keyword>
<dbReference type="PANTHER" id="PTHR11439">
    <property type="entry name" value="GAG-POL-RELATED RETROTRANSPOSON"/>
    <property type="match status" value="1"/>
</dbReference>
<feature type="domain" description="CCHC-type" evidence="4">
    <location>
        <begin position="343"/>
        <end position="357"/>
    </location>
</feature>
<dbReference type="Pfam" id="PF07727">
    <property type="entry name" value="RVT_2"/>
    <property type="match status" value="1"/>
</dbReference>
<sequence>MEVGTTTNNLTARLPILNPGDYDLWLMRIEQYFLMTDYSLWEVIKNGNKVLRRTVGTVEQVYEPTTAEEKQDRRNEIKARATLLMALPNKDQLKFHSYQDAKLLMEAIEKRYGGNKESKKVQRTLLKQQYENFAALSSETMDQTFDRLQKLISQLEIQGEVINQEDMNLKLLRSLPSEWKTHALIWRNKVEIETISLDDLYNNLKIYEPEITGSSSTSQNTQNVAFVSNSTNNTNNTNKADDTAHGVSTTHSTTHTQGNGVNSICLDNLCDAVICAFLASQPNSPQLSQEDLEQLHPDDLEEMDLQWEMAMLTIRARRFIKRTRKKLDINGQRVGFDKSKVECFNCHKHGHFARECRFLRNQEFKGRENNTRTIAVETPTQNALIAQDGIGGYDWSYQAEEEQPTNHALMAFTSSGSSSSSDSEVDSCSKTCVKAYASLKEQYDNLSSDYKKSQFNLVSYKAGLESVEARLAHYKKNETVFEESINVLKLEVRLRDNALNEYKMNLEKAKKDRDQLKQTLEKFQNSSKSLNNILESQVIDKSKTGLGYDAATAASPAVESFVNLTDKSGSDKGYHSVPPPLTGNFIPRKPDLTFMDEIVESENLDVTTVVTPCNVKTVENKGVSNTVESNAVRMNNTSAPIIEDWNSDDESEIDYTVRLSTEKIKSVKTVRETEASKQIPRGNQRNWNNLNTVSPVNTANTKVVNTVRPANTANIKAVNTVRSVNTVASKPIMNHPRTKTNAFKIVYSQSSRPCNRYFANKNSIINTNVDTARLKHTTARDRAVVSENKGKGDNVVKASACWGNPQQKEYKEKGVIDSGCSRHMTGNKCYLDEYEDYDGGFVSFGDGKGIISEKSVARTPQQNGVAERKNRTLIEAARTMDHLGKFDGKADEGYFVGYSVVSKAMRVFNKRTRIVEETLNIRFLENTPNMKGNGPDWLFDIDSLTISMNYVPVAAGNKTNGIAGTKDNIVAGPKDSEGDAGMKPTEVDENEASDKSGKHDQEARSESERINQSEMQTEHSNSTNGINTVSTPVSTAGPSIDTAGPSPPVNTDGPSVSTANESEEQLFEKISPFKNAFSLPPVPNISSMDNTGIFGNAYDEDVEEEVNINNVISSYTVLDTSFTKFHKDHPEDQVIGSLKTPVQTRHMTKINEEHGLISSIHKLRRTNHKDFQNCLFACFLSQMEPKKPVQALKDPSWVEAMHDELLQFKLLNRKDEDFAPVARIEAIRLFLAYASFMGFIVYQMDVKSAFLNGTIKEEIYVCQPPGFEDPHFPDKVYKMDKGDILLAQVYVDDIIFGSTKKTLCDEIEELMHKIFQISSMGELTFFLSTPMEPNKALVNDEEADNVDVHLYRSMIGSLMLISWQCKKQTIVANSTTKAKYVAAAHCCGQNLVFHSKTKHIEIRHHFIRDSSEKKLIQVIKIHIDYNVADLLTTAFDVSRNVFGSKTGSCKINVARQAKHIEYLIPQSSGPPEKVDDEAVHKELGDRMERAATTVSSLEAEVYILGSEEDSMKLMELMAHCTKLSALHSQVRRCVVLASTYLNNEIFEQLALMGMLVQGPIQQGEGSTVPVDLEQDLKQTKKVYGNAYTKLIMRVKKLEYKVKSRQPRRRARVVISDTEEDLEDPSKQGRRITEIDQNPSISLINTASATPEVSVAAENLMYIRRSAEKRKDKRKDIMKEDESVQKKAKKQLEQERLRHEEAIRLQEEQIKREDKDCLGCRNS</sequence>
<dbReference type="Pfam" id="PF25597">
    <property type="entry name" value="SH3_retrovirus"/>
    <property type="match status" value="1"/>
</dbReference>
<reference evidence="5" key="1">
    <citation type="journal article" date="2022" name="Int. J. Mol. Sci.">
        <title>Draft Genome of Tanacetum Coccineum: Genomic Comparison of Closely Related Tanacetum-Family Plants.</title>
        <authorList>
            <person name="Yamashiro T."/>
            <person name="Shiraishi A."/>
            <person name="Nakayama K."/>
            <person name="Satake H."/>
        </authorList>
    </citation>
    <scope>NUCLEOTIDE SEQUENCE</scope>
</reference>
<keyword evidence="1" id="KW-0479">Metal-binding</keyword>
<dbReference type="Gene3D" id="4.10.60.10">
    <property type="entry name" value="Zinc finger, CCHC-type"/>
    <property type="match status" value="1"/>
</dbReference>
<keyword evidence="1" id="KW-0863">Zinc-finger</keyword>
<feature type="compositionally biased region" description="Low complexity" evidence="3">
    <location>
        <begin position="229"/>
        <end position="238"/>
    </location>
</feature>
<proteinExistence type="predicted"/>
<protein>
    <submittedName>
        <fullName evidence="5">Ribonuclease H-like domain-containing protein</fullName>
    </submittedName>
</protein>
<dbReference type="InterPro" id="IPR057670">
    <property type="entry name" value="SH3_retrovirus"/>
</dbReference>
<reference evidence="5" key="2">
    <citation type="submission" date="2022-01" db="EMBL/GenBank/DDBJ databases">
        <authorList>
            <person name="Yamashiro T."/>
            <person name="Shiraishi A."/>
            <person name="Satake H."/>
            <person name="Nakayama K."/>
        </authorList>
    </citation>
    <scope>NUCLEOTIDE SEQUENCE</scope>
</reference>
<keyword evidence="6" id="KW-1185">Reference proteome</keyword>
<accession>A0ABQ4YL43</accession>
<dbReference type="InterPro" id="IPR036875">
    <property type="entry name" value="Znf_CCHC_sf"/>
</dbReference>
<evidence type="ECO:0000256" key="2">
    <source>
        <dbReference type="SAM" id="Coils"/>
    </source>
</evidence>